<dbReference type="EMBL" id="JACIIX010000007">
    <property type="protein sequence ID" value="MBB6210765.1"/>
    <property type="molecule type" value="Genomic_DNA"/>
</dbReference>
<keyword evidence="2" id="KW-1185">Reference proteome</keyword>
<protein>
    <recommendedName>
        <fullName evidence="3">DUF2889 domain-containing protein</fullName>
    </recommendedName>
</protein>
<evidence type="ECO:0000313" key="1">
    <source>
        <dbReference type="EMBL" id="MBB6210765.1"/>
    </source>
</evidence>
<sequence length="203" mass="22453">MPLPPPAPRKHLHTRSITCTGYEREDGLWDIEATLTDVKTYSFPNHDRGEIKAGEPLHGMWIRITVDTDLLIHDAIAVTDHGPFTICGDIAPAYSRLIGLRIGKGFDKEVRTLFDGPHGCTHLRELLRPLATTAYQTIFPARERKRRKEASDVRPGILDTCYALRTEGEVVQREWPAFYTGPAPAVGTVIPEPSIATGGTSGE</sequence>
<evidence type="ECO:0000313" key="2">
    <source>
        <dbReference type="Proteomes" id="UP000544872"/>
    </source>
</evidence>
<dbReference type="RefSeq" id="WP_184263589.1">
    <property type="nucleotide sequence ID" value="NZ_JACIIX010000007.1"/>
</dbReference>
<proteinExistence type="predicted"/>
<name>A0A7X0DMA2_NOVIT</name>
<dbReference type="Proteomes" id="UP000544872">
    <property type="component" value="Unassembled WGS sequence"/>
</dbReference>
<dbReference type="AlphaFoldDB" id="A0A7X0DMA2"/>
<comment type="caution">
    <text evidence="1">The sequence shown here is derived from an EMBL/GenBank/DDBJ whole genome shotgun (WGS) entry which is preliminary data.</text>
</comment>
<dbReference type="Pfam" id="PF11136">
    <property type="entry name" value="DUF2889"/>
    <property type="match status" value="1"/>
</dbReference>
<organism evidence="1 2">
    <name type="scientific">Novispirillum itersonii</name>
    <name type="common">Aquaspirillum itersonii</name>
    <dbReference type="NCBI Taxonomy" id="189"/>
    <lineage>
        <taxon>Bacteria</taxon>
        <taxon>Pseudomonadati</taxon>
        <taxon>Pseudomonadota</taxon>
        <taxon>Alphaproteobacteria</taxon>
        <taxon>Rhodospirillales</taxon>
        <taxon>Novispirillaceae</taxon>
        <taxon>Novispirillum</taxon>
    </lineage>
</organism>
<gene>
    <name evidence="1" type="ORF">FHS48_002190</name>
</gene>
<evidence type="ECO:0008006" key="3">
    <source>
        <dbReference type="Google" id="ProtNLM"/>
    </source>
</evidence>
<dbReference type="InterPro" id="IPR021312">
    <property type="entry name" value="DUF2889"/>
</dbReference>
<reference evidence="1 2" key="1">
    <citation type="submission" date="2020-08" db="EMBL/GenBank/DDBJ databases">
        <title>Genomic Encyclopedia of Type Strains, Phase IV (KMG-IV): sequencing the most valuable type-strain genomes for metagenomic binning, comparative biology and taxonomic classification.</title>
        <authorList>
            <person name="Goeker M."/>
        </authorList>
    </citation>
    <scope>NUCLEOTIDE SEQUENCE [LARGE SCALE GENOMIC DNA]</scope>
    <source>
        <strain evidence="1 2">DSM 11590</strain>
    </source>
</reference>
<accession>A0A7X0DMA2</accession>